<dbReference type="PANTHER" id="PTHR24406">
    <property type="entry name" value="TRANSCRIPTIONAL REPRESSOR CTCFL-RELATED"/>
    <property type="match status" value="1"/>
</dbReference>
<proteinExistence type="predicted"/>
<name>A0AAF3EWP7_9BILA</name>
<dbReference type="SMART" id="SM00355">
    <property type="entry name" value="ZnF_C2H2"/>
    <property type="match status" value="4"/>
</dbReference>
<dbReference type="Gene3D" id="3.30.160.60">
    <property type="entry name" value="Classic Zinc Finger"/>
    <property type="match status" value="2"/>
</dbReference>
<keyword evidence="5" id="KW-0862">Zinc</keyword>
<dbReference type="InterPro" id="IPR050888">
    <property type="entry name" value="ZnF_C2H2-type_TF"/>
</dbReference>
<dbReference type="GO" id="GO:0008270">
    <property type="term" value="F:zinc ion binding"/>
    <property type="evidence" value="ECO:0007669"/>
    <property type="project" value="UniProtKB-KW"/>
</dbReference>
<evidence type="ECO:0000313" key="9">
    <source>
        <dbReference type="WBParaSite" id="MBELARI_LOCUS18516"/>
    </source>
</evidence>
<protein>
    <submittedName>
        <fullName evidence="9">C2H2-type domain-containing protein</fullName>
    </submittedName>
</protein>
<evidence type="ECO:0000256" key="1">
    <source>
        <dbReference type="ARBA" id="ARBA00004123"/>
    </source>
</evidence>
<evidence type="ECO:0000256" key="6">
    <source>
        <dbReference type="ARBA" id="ARBA00023242"/>
    </source>
</evidence>
<dbReference type="PROSITE" id="PS00028">
    <property type="entry name" value="ZINC_FINGER_C2H2_1"/>
    <property type="match status" value="1"/>
</dbReference>
<dbReference type="InterPro" id="IPR013087">
    <property type="entry name" value="Znf_C2H2_type"/>
</dbReference>
<reference evidence="9" key="1">
    <citation type="submission" date="2024-02" db="UniProtKB">
        <authorList>
            <consortium name="WormBaseParasite"/>
        </authorList>
    </citation>
    <scope>IDENTIFICATION</scope>
</reference>
<feature type="domain" description="C2H2-type" evidence="7">
    <location>
        <begin position="267"/>
        <end position="288"/>
    </location>
</feature>
<evidence type="ECO:0000256" key="5">
    <source>
        <dbReference type="ARBA" id="ARBA00022833"/>
    </source>
</evidence>
<evidence type="ECO:0000256" key="2">
    <source>
        <dbReference type="ARBA" id="ARBA00022723"/>
    </source>
</evidence>
<comment type="subcellular location">
    <subcellularLocation>
        <location evidence="1">Nucleus</location>
    </subcellularLocation>
</comment>
<evidence type="ECO:0000259" key="7">
    <source>
        <dbReference type="PROSITE" id="PS00028"/>
    </source>
</evidence>
<accession>A0AAF3EWP7</accession>
<organism evidence="8 9">
    <name type="scientific">Mesorhabditis belari</name>
    <dbReference type="NCBI Taxonomy" id="2138241"/>
    <lineage>
        <taxon>Eukaryota</taxon>
        <taxon>Metazoa</taxon>
        <taxon>Ecdysozoa</taxon>
        <taxon>Nematoda</taxon>
        <taxon>Chromadorea</taxon>
        <taxon>Rhabditida</taxon>
        <taxon>Rhabditina</taxon>
        <taxon>Rhabditomorpha</taxon>
        <taxon>Rhabditoidea</taxon>
        <taxon>Rhabditidae</taxon>
        <taxon>Mesorhabditinae</taxon>
        <taxon>Mesorhabditis</taxon>
    </lineage>
</organism>
<evidence type="ECO:0000256" key="3">
    <source>
        <dbReference type="ARBA" id="ARBA00022737"/>
    </source>
</evidence>
<evidence type="ECO:0000313" key="8">
    <source>
        <dbReference type="Proteomes" id="UP000887575"/>
    </source>
</evidence>
<keyword evidence="4" id="KW-0863">Zinc-finger</keyword>
<dbReference type="AlphaFoldDB" id="A0AAF3EWP7"/>
<evidence type="ECO:0000256" key="4">
    <source>
        <dbReference type="ARBA" id="ARBA00022771"/>
    </source>
</evidence>
<sequence>MWGTECLPASTIENFYYLATMENNYDNEVFLENAICEKEVEVAKEELEVQPLENFMNLQTNVQMTPTFAPTLASYSPYMQQMYNYYPSYTFPSATSWTQHGYATVPPPVQTPPLSPSTSSHYDNETVLEEKLSPMKVAKKPKRQTSTIHAKCNICQQEEFNTGHMSMIMSHLAFHEKSLSRYACTGCGFSFTRRDKVKEHIASKCEGGKLEIKQDQAYRSKLRRWAAKCFPDALVERIMDQCAKEAEKFIRMNKVKEQTANSNMITCRKCQKEVQNSPGSRTHHAKTHSNLKQYQCSECGHQGHMKDNLKVHSIKRHKRLVEIVDLYNNQMIDEYARLHEECFPQEDRRNVSKATTGHAVTYEVEQPLLGMEPTSTYGFAAQSTPMNSPFATYPWTMPSMLWSGFPQINSQVEQLNSNTY</sequence>
<dbReference type="Proteomes" id="UP000887575">
    <property type="component" value="Unassembled WGS sequence"/>
</dbReference>
<keyword evidence="2" id="KW-0479">Metal-binding</keyword>
<keyword evidence="8" id="KW-1185">Reference proteome</keyword>
<dbReference type="GO" id="GO:0005634">
    <property type="term" value="C:nucleus"/>
    <property type="evidence" value="ECO:0007669"/>
    <property type="project" value="UniProtKB-SubCell"/>
</dbReference>
<keyword evidence="6" id="KW-0539">Nucleus</keyword>
<dbReference type="WBParaSite" id="MBELARI_LOCUS18516">
    <property type="protein sequence ID" value="MBELARI_LOCUS18516"/>
    <property type="gene ID" value="MBELARI_LOCUS18516"/>
</dbReference>
<keyword evidence="3" id="KW-0677">Repeat</keyword>